<gene>
    <name evidence="1" type="ORF">SDC9_110617</name>
</gene>
<protein>
    <submittedName>
        <fullName evidence="1">Uncharacterized protein</fullName>
    </submittedName>
</protein>
<sequence length="72" mass="8154">MERSTTRATILPTIIGLIMERYQCNENEALERFYRSTTGASFADDETGLYGQSPNFIFGLFVQEQENLPAAE</sequence>
<evidence type="ECO:0000313" key="1">
    <source>
        <dbReference type="EMBL" id="MPM63735.1"/>
    </source>
</evidence>
<dbReference type="AlphaFoldDB" id="A0A645BE62"/>
<comment type="caution">
    <text evidence="1">The sequence shown here is derived from an EMBL/GenBank/DDBJ whole genome shotgun (WGS) entry which is preliminary data.</text>
</comment>
<accession>A0A645BE62</accession>
<dbReference type="EMBL" id="VSSQ01019576">
    <property type="protein sequence ID" value="MPM63735.1"/>
    <property type="molecule type" value="Genomic_DNA"/>
</dbReference>
<proteinExistence type="predicted"/>
<name>A0A645BE62_9ZZZZ</name>
<organism evidence="1">
    <name type="scientific">bioreactor metagenome</name>
    <dbReference type="NCBI Taxonomy" id="1076179"/>
    <lineage>
        <taxon>unclassified sequences</taxon>
        <taxon>metagenomes</taxon>
        <taxon>ecological metagenomes</taxon>
    </lineage>
</organism>
<reference evidence="1" key="1">
    <citation type="submission" date="2019-08" db="EMBL/GenBank/DDBJ databases">
        <authorList>
            <person name="Kucharzyk K."/>
            <person name="Murdoch R.W."/>
            <person name="Higgins S."/>
            <person name="Loffler F."/>
        </authorList>
    </citation>
    <scope>NUCLEOTIDE SEQUENCE</scope>
</reference>